<gene>
    <name evidence="1" type="ORF">sL5_03800</name>
</gene>
<dbReference type="AlphaFoldDB" id="A0A8J3MMP9"/>
<evidence type="ECO:0000313" key="1">
    <source>
        <dbReference type="EMBL" id="GHM59387.1"/>
    </source>
</evidence>
<dbReference type="EMBL" id="BNGU01000011">
    <property type="protein sequence ID" value="GHM59387.1"/>
    <property type="molecule type" value="Genomic_DNA"/>
</dbReference>
<comment type="caution">
    <text evidence="1">The sequence shown here is derived from an EMBL/GenBank/DDBJ whole genome shotgun (WGS) entry which is preliminary data.</text>
</comment>
<proteinExistence type="predicted"/>
<keyword evidence="2" id="KW-1185">Reference proteome</keyword>
<organism evidence="1 2">
    <name type="scientific">Candidatus Mesenet longicola</name>
    <dbReference type="NCBI Taxonomy" id="1892558"/>
    <lineage>
        <taxon>Bacteria</taxon>
        <taxon>Pseudomonadati</taxon>
        <taxon>Pseudomonadota</taxon>
        <taxon>Alphaproteobacteria</taxon>
        <taxon>Rickettsiales</taxon>
        <taxon>Anaplasmataceae</taxon>
        <taxon>Candidatus Mesenet</taxon>
    </lineage>
</organism>
<sequence>MSSVSIKKNRNNDIPLQEIKNYLFGKKNTKELNNYTVLGFKDKDDFTEKNDPDHIGKNPILFVRRKRSEQIIQNKLKRINNQYPSDDDYTNKGIKKDGLSFIIDLKNGAQSYLANLQQEEAFKKNNDINKITEDKGSNLYRFKCTLDYIKKIEEHLGFNLEQTLEKTIDKFILIRNVDKLERKFEKKIKQFNKKHPSDLKLINDNIQKYGLSFVIESRQCAISYIEKKIEEIEKANKHYKRLQDGQDYTHLQIDIEKIKQDKTSLLYQYQTMFDYIESMDKTLKLNIDSHSLLSQIQKDSIKILSDSSLRSAYDEGIASKKLNPLASYEDCAKYQQKVNEKDSSMIKSEAVVEEINDQQQIDLKNDMKVEKASVVRYVDISYSPSISVNTPKPEKVFSAIQSFSNTMTLLLSVYGGPISSIFGMKNISYVTRFDWSSLNVSTGISSIKALENSQEKLTSETSQNVQQQDNKEESNNSLSTFSSIKNWCYYNIVEPVINFVGVTLEYNALSSNLSADYKSDIESGIPGQYTKIHDNITSSINNEQTVGTQLYNVAIHKLSTAMKYVS</sequence>
<dbReference type="Proteomes" id="UP000637906">
    <property type="component" value="Unassembled WGS sequence"/>
</dbReference>
<reference evidence="1 2" key="1">
    <citation type="journal article" date="2021" name="Microb. Ecol.">
        <title>Candidatus Mesenet longicola: Novel Endosymbionts of Brontispa longissima that Induce Cytoplasmic Incompatibility.</title>
        <authorList>
            <person name="Takano S."/>
            <person name="Gotoh Y."/>
            <person name="Hayashi T."/>
        </authorList>
    </citation>
    <scope>NUCLEOTIDE SEQUENCE [LARGE SCALE GENOMIC DNA]</scope>
    <source>
        <strain evidence="1">L5</strain>
    </source>
</reference>
<evidence type="ECO:0000313" key="2">
    <source>
        <dbReference type="Proteomes" id="UP000637906"/>
    </source>
</evidence>
<protein>
    <submittedName>
        <fullName evidence="1">Uncharacterized protein</fullName>
    </submittedName>
</protein>
<name>A0A8J3MMP9_9RICK</name>
<accession>A0A8J3MMP9</accession>